<feature type="domain" description="Peptidoglycan recognition protein family" evidence="12">
    <location>
        <begin position="23"/>
        <end position="166"/>
    </location>
</feature>
<keyword evidence="5 10" id="KW-0732">Signal</keyword>
<feature type="chain" id="PRO_5005536365" description="Peptidoglycan-recognition protein" evidence="10">
    <location>
        <begin position="22"/>
        <end position="189"/>
    </location>
</feature>
<evidence type="ECO:0000256" key="2">
    <source>
        <dbReference type="ARBA" id="ARBA00007553"/>
    </source>
</evidence>
<sequence length="189" mass="21101">MSGKCNVVVVSFLSLLSFISADVNIVTRQEWEAKEPSNALTPLELPVGRVIIAHTAGNDCSTQVSCSRQVRIIQHYHMSKYHIDDIAYNYLIGNDGNVYEGRGWNYQGALVKGYNVGSFGIVFMGNFIKELPNEKALTAAKALLEKLVNLQKLKENYKIFGHSQLMPTISPGDALLAEIKKWPKWSDQI</sequence>
<keyword evidence="14" id="KW-1185">Reference proteome</keyword>
<dbReference type="InterPro" id="IPR015510">
    <property type="entry name" value="PGRP"/>
</dbReference>
<dbReference type="GO" id="GO:0005576">
    <property type="term" value="C:extracellular region"/>
    <property type="evidence" value="ECO:0007669"/>
    <property type="project" value="UniProtKB-SubCell"/>
</dbReference>
<dbReference type="InterPro" id="IPR017331">
    <property type="entry name" value="Peptidoglycan_recognition"/>
</dbReference>
<dbReference type="InterPro" id="IPR036505">
    <property type="entry name" value="Amidase/PGRP_sf"/>
</dbReference>
<evidence type="ECO:0000256" key="5">
    <source>
        <dbReference type="ARBA" id="ARBA00022729"/>
    </source>
</evidence>
<dbReference type="GO" id="GO:0008270">
    <property type="term" value="F:zinc ion binding"/>
    <property type="evidence" value="ECO:0007669"/>
    <property type="project" value="InterPro"/>
</dbReference>
<keyword evidence="4 8" id="KW-0399">Innate immunity</keyword>
<dbReference type="PANTHER" id="PTHR11022:SF41">
    <property type="entry name" value="PEPTIDOGLYCAN-RECOGNITION PROTEIN LC-RELATED"/>
    <property type="match status" value="1"/>
</dbReference>
<keyword evidence="6 8" id="KW-0391">Immunity</keyword>
<dbReference type="AlphaFoldDB" id="A0A0L0CI10"/>
<evidence type="ECO:0000256" key="10">
    <source>
        <dbReference type="SAM" id="SignalP"/>
    </source>
</evidence>
<dbReference type="GO" id="GO:0042834">
    <property type="term" value="F:peptidoglycan binding"/>
    <property type="evidence" value="ECO:0007669"/>
    <property type="project" value="InterPro"/>
</dbReference>
<evidence type="ECO:0000313" key="14">
    <source>
        <dbReference type="Proteomes" id="UP000037069"/>
    </source>
</evidence>
<dbReference type="GO" id="GO:0009253">
    <property type="term" value="P:peptidoglycan catabolic process"/>
    <property type="evidence" value="ECO:0007669"/>
    <property type="project" value="InterPro"/>
</dbReference>
<dbReference type="GO" id="GO:0045087">
    <property type="term" value="P:innate immune response"/>
    <property type="evidence" value="ECO:0007669"/>
    <property type="project" value="UniProtKB-KW"/>
</dbReference>
<evidence type="ECO:0000256" key="8">
    <source>
        <dbReference type="PIRNR" id="PIRNR037945"/>
    </source>
</evidence>
<proteinExistence type="inferred from homology"/>
<dbReference type="InterPro" id="IPR002502">
    <property type="entry name" value="Amidase_domain"/>
</dbReference>
<dbReference type="STRING" id="7375.A0A0L0CI10"/>
<dbReference type="CDD" id="cd06583">
    <property type="entry name" value="PGRP"/>
    <property type="match status" value="1"/>
</dbReference>
<name>A0A0L0CI10_LUCCU</name>
<feature type="domain" description="N-acetylmuramoyl-L-alanine amidase" evidence="11">
    <location>
        <begin position="35"/>
        <end position="172"/>
    </location>
</feature>
<dbReference type="OrthoDB" id="10001926at2759"/>
<keyword evidence="7" id="KW-1015">Disulfide bond</keyword>
<dbReference type="FunFam" id="3.40.80.10:FF:000001">
    <property type="entry name" value="Peptidoglycan recognition protein 1"/>
    <property type="match status" value="1"/>
</dbReference>
<comment type="caution">
    <text evidence="13">The sequence shown here is derived from an EMBL/GenBank/DDBJ whole genome shotgun (WGS) entry which is preliminary data.</text>
</comment>
<evidence type="ECO:0000259" key="12">
    <source>
        <dbReference type="SMART" id="SM00701"/>
    </source>
</evidence>
<evidence type="ECO:0000313" key="13">
    <source>
        <dbReference type="EMBL" id="KNC31866.1"/>
    </source>
</evidence>
<comment type="similarity">
    <text evidence="2 8">Belongs to the N-acetylmuramoyl-L-alanine amidase 2 family.</text>
</comment>
<dbReference type="PANTHER" id="PTHR11022">
    <property type="entry name" value="PEPTIDOGLYCAN RECOGNITION PROTEIN"/>
    <property type="match status" value="1"/>
</dbReference>
<dbReference type="PIRSF" id="PIRSF037945">
    <property type="entry name" value="PGRPs"/>
    <property type="match status" value="1"/>
</dbReference>
<dbReference type="OMA" id="HYLIGGN"/>
<dbReference type="SUPFAM" id="SSF55846">
    <property type="entry name" value="N-acetylmuramoyl-L-alanine amidase-like"/>
    <property type="match status" value="1"/>
</dbReference>
<reference evidence="13 14" key="1">
    <citation type="journal article" date="2015" name="Nat. Commun.">
        <title>Lucilia cuprina genome unlocks parasitic fly biology to underpin future interventions.</title>
        <authorList>
            <person name="Anstead C.A."/>
            <person name="Korhonen P.K."/>
            <person name="Young N.D."/>
            <person name="Hall R.S."/>
            <person name="Jex A.R."/>
            <person name="Murali S.C."/>
            <person name="Hughes D.S."/>
            <person name="Lee S.F."/>
            <person name="Perry T."/>
            <person name="Stroehlein A.J."/>
            <person name="Ansell B.R."/>
            <person name="Breugelmans B."/>
            <person name="Hofmann A."/>
            <person name="Qu J."/>
            <person name="Dugan S."/>
            <person name="Lee S.L."/>
            <person name="Chao H."/>
            <person name="Dinh H."/>
            <person name="Han Y."/>
            <person name="Doddapaneni H.V."/>
            <person name="Worley K.C."/>
            <person name="Muzny D.M."/>
            <person name="Ioannidis P."/>
            <person name="Waterhouse R.M."/>
            <person name="Zdobnov E.M."/>
            <person name="James P.J."/>
            <person name="Bagnall N.H."/>
            <person name="Kotze A.C."/>
            <person name="Gibbs R.A."/>
            <person name="Richards S."/>
            <person name="Batterham P."/>
            <person name="Gasser R.B."/>
        </authorList>
    </citation>
    <scope>NUCLEOTIDE SEQUENCE [LARGE SCALE GENOMIC DNA]</scope>
    <source>
        <strain evidence="13 14">LS</strain>
        <tissue evidence="13">Full body</tissue>
    </source>
</reference>
<keyword evidence="3" id="KW-0964">Secreted</keyword>
<gene>
    <name evidence="13" type="ORF">FF38_06096</name>
</gene>
<dbReference type="InterPro" id="IPR006619">
    <property type="entry name" value="PGRP_domain_met/bac"/>
</dbReference>
<evidence type="ECO:0000256" key="1">
    <source>
        <dbReference type="ARBA" id="ARBA00004613"/>
    </source>
</evidence>
<dbReference type="Gene3D" id="3.40.80.10">
    <property type="entry name" value="Peptidoglycan recognition protein-like"/>
    <property type="match status" value="1"/>
</dbReference>
<accession>A0A0L0CI10</accession>
<evidence type="ECO:0000256" key="7">
    <source>
        <dbReference type="ARBA" id="ARBA00023157"/>
    </source>
</evidence>
<evidence type="ECO:0000256" key="6">
    <source>
        <dbReference type="ARBA" id="ARBA00022859"/>
    </source>
</evidence>
<feature type="disulfide bond" evidence="9">
    <location>
        <begin position="60"/>
        <end position="66"/>
    </location>
</feature>
<dbReference type="SMART" id="SM00644">
    <property type="entry name" value="Ami_2"/>
    <property type="match status" value="1"/>
</dbReference>
<evidence type="ECO:0000256" key="9">
    <source>
        <dbReference type="PIRSR" id="PIRSR037945-1"/>
    </source>
</evidence>
<dbReference type="SMART" id="SM00701">
    <property type="entry name" value="PGRP"/>
    <property type="match status" value="1"/>
</dbReference>
<dbReference type="EMBL" id="JRES01000375">
    <property type="protein sequence ID" value="KNC31866.1"/>
    <property type="molecule type" value="Genomic_DNA"/>
</dbReference>
<evidence type="ECO:0000256" key="3">
    <source>
        <dbReference type="ARBA" id="ARBA00022525"/>
    </source>
</evidence>
<evidence type="ECO:0000256" key="4">
    <source>
        <dbReference type="ARBA" id="ARBA00022588"/>
    </source>
</evidence>
<feature type="signal peptide" evidence="10">
    <location>
        <begin position="1"/>
        <end position="21"/>
    </location>
</feature>
<dbReference type="GO" id="GO:0008745">
    <property type="term" value="F:N-acetylmuramoyl-L-alanine amidase activity"/>
    <property type="evidence" value="ECO:0007669"/>
    <property type="project" value="InterPro"/>
</dbReference>
<protein>
    <recommendedName>
        <fullName evidence="8">Peptidoglycan-recognition protein</fullName>
    </recommendedName>
</protein>
<dbReference type="Pfam" id="PF01510">
    <property type="entry name" value="Amidase_2"/>
    <property type="match status" value="1"/>
</dbReference>
<dbReference type="Proteomes" id="UP000037069">
    <property type="component" value="Unassembled WGS sequence"/>
</dbReference>
<comment type="subcellular location">
    <subcellularLocation>
        <location evidence="1">Secreted</location>
    </subcellularLocation>
</comment>
<evidence type="ECO:0000259" key="11">
    <source>
        <dbReference type="SMART" id="SM00644"/>
    </source>
</evidence>
<organism evidence="13 14">
    <name type="scientific">Lucilia cuprina</name>
    <name type="common">Green bottle fly</name>
    <name type="synonym">Australian sheep blowfly</name>
    <dbReference type="NCBI Taxonomy" id="7375"/>
    <lineage>
        <taxon>Eukaryota</taxon>
        <taxon>Metazoa</taxon>
        <taxon>Ecdysozoa</taxon>
        <taxon>Arthropoda</taxon>
        <taxon>Hexapoda</taxon>
        <taxon>Insecta</taxon>
        <taxon>Pterygota</taxon>
        <taxon>Neoptera</taxon>
        <taxon>Endopterygota</taxon>
        <taxon>Diptera</taxon>
        <taxon>Brachycera</taxon>
        <taxon>Muscomorpha</taxon>
        <taxon>Oestroidea</taxon>
        <taxon>Calliphoridae</taxon>
        <taxon>Luciliinae</taxon>
        <taxon>Lucilia</taxon>
    </lineage>
</organism>